<dbReference type="EMBL" id="JACASE010000014">
    <property type="protein sequence ID" value="KAF6410301.1"/>
    <property type="molecule type" value="Genomic_DNA"/>
</dbReference>
<dbReference type="GO" id="GO:0030246">
    <property type="term" value="F:carbohydrate binding"/>
    <property type="evidence" value="ECO:0007669"/>
    <property type="project" value="UniProtKB-UniRule"/>
</dbReference>
<keyword evidence="1 4" id="KW-0430">Lectin</keyword>
<dbReference type="InterPro" id="IPR044156">
    <property type="entry name" value="Galectin-like"/>
</dbReference>
<evidence type="ECO:0000256" key="2">
    <source>
        <dbReference type="ARBA" id="ARBA00022737"/>
    </source>
</evidence>
<evidence type="ECO:0000313" key="6">
    <source>
        <dbReference type="EMBL" id="KAF6410301.1"/>
    </source>
</evidence>
<feature type="domain" description="Galectin" evidence="5">
    <location>
        <begin position="195"/>
        <end position="324"/>
    </location>
</feature>
<feature type="domain" description="Galectin" evidence="5">
    <location>
        <begin position="19"/>
        <end position="150"/>
    </location>
</feature>
<dbReference type="Proteomes" id="UP000593571">
    <property type="component" value="Unassembled WGS sequence"/>
</dbReference>
<dbReference type="InterPro" id="IPR001079">
    <property type="entry name" value="Galectin_CRD"/>
</dbReference>
<evidence type="ECO:0000256" key="1">
    <source>
        <dbReference type="ARBA" id="ARBA00022734"/>
    </source>
</evidence>
<dbReference type="InterPro" id="IPR013320">
    <property type="entry name" value="ConA-like_dom_sf"/>
</dbReference>
<dbReference type="FunFam" id="2.60.120.200:FF:000124">
    <property type="entry name" value="Galectin-4"/>
    <property type="match status" value="2"/>
</dbReference>
<accession>A0A7J8CHG8</accession>
<sequence length="324" mass="35986">MAYIPAPGYQPTYNPTLPYNKPIPGGLSIGMSVYIQGVASEHMKRFTVNFTVGQGPGADIALHFNPRFDGWDKVVFNTQQGGKWGSEERKRSMPFRKGAAFELVFMVLAEHYKVVVNGNPFYEYGHRLPLQMVTHLQVSGDLELRSINFIGGQPAPSQIPMTIPAYPGPGHSYRPPLSDLPAMEGPPTFNPPVPFMRRLTGGLTARRTIIVKGYVPPTGQSFAINFKVESSGDLALHINPRMNEGAVVRNSYLNGSWGSEERSLSYNPFGPGQFFDLSIRCGNDRFKVYANGQHLFDYSHRLSAFPRVDVLEIQGDVTLSYVQI</sequence>
<protein>
    <recommendedName>
        <fullName evidence="4">Galectin</fullName>
    </recommendedName>
</protein>
<organism evidence="6 7">
    <name type="scientific">Rousettus aegyptiacus</name>
    <name type="common">Egyptian fruit bat</name>
    <name type="synonym">Pteropus aegyptiacus</name>
    <dbReference type="NCBI Taxonomy" id="9407"/>
    <lineage>
        <taxon>Eukaryota</taxon>
        <taxon>Metazoa</taxon>
        <taxon>Chordata</taxon>
        <taxon>Craniata</taxon>
        <taxon>Vertebrata</taxon>
        <taxon>Euteleostomi</taxon>
        <taxon>Mammalia</taxon>
        <taxon>Eutheria</taxon>
        <taxon>Laurasiatheria</taxon>
        <taxon>Chiroptera</taxon>
        <taxon>Yinpterochiroptera</taxon>
        <taxon>Pteropodoidea</taxon>
        <taxon>Pteropodidae</taxon>
        <taxon>Rousettinae</taxon>
        <taxon>Rousettus</taxon>
    </lineage>
</organism>
<evidence type="ECO:0000256" key="3">
    <source>
        <dbReference type="ARBA" id="ARBA00055823"/>
    </source>
</evidence>
<keyword evidence="7" id="KW-1185">Reference proteome</keyword>
<comment type="function">
    <text evidence="3">Galectin that binds lactose and a related range of sugars. May be involved in the assembly of adherens junctions.</text>
</comment>
<keyword evidence="2" id="KW-0677">Repeat</keyword>
<dbReference type="PANTHER" id="PTHR11346">
    <property type="entry name" value="GALECTIN"/>
    <property type="match status" value="1"/>
</dbReference>
<dbReference type="Pfam" id="PF00337">
    <property type="entry name" value="Gal-bind_lectin"/>
    <property type="match status" value="2"/>
</dbReference>
<dbReference type="SMART" id="SM00908">
    <property type="entry name" value="Gal-bind_lectin"/>
    <property type="match status" value="2"/>
</dbReference>
<dbReference type="CDD" id="cd00070">
    <property type="entry name" value="GLECT"/>
    <property type="match status" value="2"/>
</dbReference>
<dbReference type="PROSITE" id="PS51304">
    <property type="entry name" value="GALECTIN"/>
    <property type="match status" value="2"/>
</dbReference>
<evidence type="ECO:0000256" key="4">
    <source>
        <dbReference type="RuleBase" id="RU102079"/>
    </source>
</evidence>
<proteinExistence type="predicted"/>
<evidence type="ECO:0000313" key="7">
    <source>
        <dbReference type="Proteomes" id="UP000593571"/>
    </source>
</evidence>
<reference evidence="6 7" key="1">
    <citation type="journal article" date="2020" name="Nature">
        <title>Six reference-quality genomes reveal evolution of bat adaptations.</title>
        <authorList>
            <person name="Jebb D."/>
            <person name="Huang Z."/>
            <person name="Pippel M."/>
            <person name="Hughes G.M."/>
            <person name="Lavrichenko K."/>
            <person name="Devanna P."/>
            <person name="Winkler S."/>
            <person name="Jermiin L.S."/>
            <person name="Skirmuntt E.C."/>
            <person name="Katzourakis A."/>
            <person name="Burkitt-Gray L."/>
            <person name="Ray D.A."/>
            <person name="Sullivan K.A.M."/>
            <person name="Roscito J.G."/>
            <person name="Kirilenko B.M."/>
            <person name="Davalos L.M."/>
            <person name="Corthals A.P."/>
            <person name="Power M.L."/>
            <person name="Jones G."/>
            <person name="Ransome R.D."/>
            <person name="Dechmann D.K.N."/>
            <person name="Locatelli A.G."/>
            <person name="Puechmaille S.J."/>
            <person name="Fedrigo O."/>
            <person name="Jarvis E.D."/>
            <person name="Hiller M."/>
            <person name="Vernes S.C."/>
            <person name="Myers E.W."/>
            <person name="Teeling E.C."/>
        </authorList>
    </citation>
    <scope>NUCLEOTIDE SEQUENCE [LARGE SCALE GENOMIC DNA]</scope>
    <source>
        <strain evidence="6">MRouAeg1</strain>
        <tissue evidence="6">Muscle</tissue>
    </source>
</reference>
<dbReference type="AlphaFoldDB" id="A0A7J8CHG8"/>
<name>A0A7J8CHG8_ROUAE</name>
<gene>
    <name evidence="6" type="ORF">HJG63_007596</name>
</gene>
<dbReference type="SUPFAM" id="SSF49899">
    <property type="entry name" value="Concanavalin A-like lectins/glucanases"/>
    <property type="match status" value="2"/>
</dbReference>
<comment type="caution">
    <text evidence="6">The sequence shown here is derived from an EMBL/GenBank/DDBJ whole genome shotgun (WGS) entry which is preliminary data.</text>
</comment>
<dbReference type="SMART" id="SM00276">
    <property type="entry name" value="GLECT"/>
    <property type="match status" value="2"/>
</dbReference>
<evidence type="ECO:0000259" key="5">
    <source>
        <dbReference type="PROSITE" id="PS51304"/>
    </source>
</evidence>
<dbReference type="PANTHER" id="PTHR11346:SF32">
    <property type="entry name" value="GALECTIN-4"/>
    <property type="match status" value="1"/>
</dbReference>
<dbReference type="Gene3D" id="2.60.120.200">
    <property type="match status" value="2"/>
</dbReference>